<protein>
    <submittedName>
        <fullName evidence="3">Uncharacterized protein</fullName>
    </submittedName>
</protein>
<proteinExistence type="predicted"/>
<dbReference type="Proteomes" id="UP000320443">
    <property type="component" value="Unassembled WGS sequence"/>
</dbReference>
<evidence type="ECO:0000313" key="3">
    <source>
        <dbReference type="EMBL" id="TRX59757.1"/>
    </source>
</evidence>
<dbReference type="RefSeq" id="WP_144013879.1">
    <property type="nucleotide sequence ID" value="NZ_VKDK01000021.1"/>
</dbReference>
<evidence type="ECO:0000256" key="1">
    <source>
        <dbReference type="SAM" id="MobiDB-lite"/>
    </source>
</evidence>
<feature type="region of interest" description="Disordered" evidence="1">
    <location>
        <begin position="116"/>
        <end position="204"/>
    </location>
</feature>
<keyword evidence="2" id="KW-0472">Membrane</keyword>
<sequence>MTNNNGDNETRQFGRVNGENETRQFGAPQQQLPQRPQQHFPEPGSQNTQAFGQPYQQGYDQNYQQPQYDPVPSSYQVEEPKKGGGALSYVFAAIAAIAVVFAGVLFFLWRGAAADANKPAPEPVTETVTTEVPTTVTTTKESPRDRLPTEIPTELPPEVPTELPPSIQDQLDQGGSDLESLLNDLFGELESGNGEPGAGGAENA</sequence>
<dbReference type="AlphaFoldDB" id="A0A553FR92"/>
<feature type="compositionally biased region" description="Low complexity" evidence="1">
    <location>
        <begin position="123"/>
        <end position="139"/>
    </location>
</feature>
<gene>
    <name evidence="3" type="ORF">FNY97_10685</name>
</gene>
<organism evidence="3 4">
    <name type="scientific">Corynebacterium hiratae</name>
    <dbReference type="NCBI Taxonomy" id="3139423"/>
    <lineage>
        <taxon>Bacteria</taxon>
        <taxon>Bacillati</taxon>
        <taxon>Actinomycetota</taxon>
        <taxon>Actinomycetes</taxon>
        <taxon>Mycobacteriales</taxon>
        <taxon>Corynebacteriaceae</taxon>
        <taxon>Corynebacterium</taxon>
    </lineage>
</organism>
<feature type="compositionally biased region" description="Low complexity" evidence="1">
    <location>
        <begin position="28"/>
        <end position="38"/>
    </location>
</feature>
<dbReference type="EMBL" id="VKDK01000021">
    <property type="protein sequence ID" value="TRX59757.1"/>
    <property type="molecule type" value="Genomic_DNA"/>
</dbReference>
<feature type="compositionally biased region" description="Basic and acidic residues" evidence="1">
    <location>
        <begin position="8"/>
        <end position="22"/>
    </location>
</feature>
<reference evidence="3 4" key="1">
    <citation type="submission" date="2019-07" db="EMBL/GenBank/DDBJ databases">
        <title>Draft genome of C. aurimucosum strain 2274.</title>
        <authorList>
            <person name="Pacheco L.G.C."/>
            <person name="Aguiar E.R.G.R."/>
            <person name="Santos C.S."/>
            <person name="Rocha D.J.P.G."/>
            <person name="Sant'Anna L.O."/>
            <person name="Mattos-Guaraldi A.L."/>
            <person name="Santos L.S."/>
        </authorList>
    </citation>
    <scope>NUCLEOTIDE SEQUENCE [LARGE SCALE GENOMIC DNA]</scope>
    <source>
        <strain evidence="3 4">2274</strain>
    </source>
</reference>
<keyword evidence="2" id="KW-0812">Transmembrane</keyword>
<keyword evidence="4" id="KW-1185">Reference proteome</keyword>
<keyword evidence="2" id="KW-1133">Transmembrane helix</keyword>
<feature type="transmembrane region" description="Helical" evidence="2">
    <location>
        <begin position="86"/>
        <end position="109"/>
    </location>
</feature>
<feature type="compositionally biased region" description="Pro residues" evidence="1">
    <location>
        <begin position="154"/>
        <end position="163"/>
    </location>
</feature>
<accession>A0A553FR92</accession>
<evidence type="ECO:0000313" key="4">
    <source>
        <dbReference type="Proteomes" id="UP000320443"/>
    </source>
</evidence>
<feature type="region of interest" description="Disordered" evidence="1">
    <location>
        <begin position="1"/>
        <end position="80"/>
    </location>
</feature>
<evidence type="ECO:0000256" key="2">
    <source>
        <dbReference type="SAM" id="Phobius"/>
    </source>
</evidence>
<comment type="caution">
    <text evidence="3">The sequence shown here is derived from an EMBL/GenBank/DDBJ whole genome shotgun (WGS) entry which is preliminary data.</text>
</comment>
<name>A0A553FR92_9CORY</name>
<feature type="compositionally biased region" description="Low complexity" evidence="1">
    <location>
        <begin position="52"/>
        <end position="72"/>
    </location>
</feature>
<feature type="compositionally biased region" description="Gly residues" evidence="1">
    <location>
        <begin position="194"/>
        <end position="204"/>
    </location>
</feature>